<dbReference type="Gene3D" id="1.10.533.10">
    <property type="entry name" value="Death Domain, Fas"/>
    <property type="match status" value="1"/>
</dbReference>
<dbReference type="InterPro" id="IPR011029">
    <property type="entry name" value="DEATH-like_dom_sf"/>
</dbReference>
<protein>
    <recommendedName>
        <fullName evidence="2">Death domain-containing protein</fullName>
    </recommendedName>
</protein>
<evidence type="ECO:0008006" key="2">
    <source>
        <dbReference type="Google" id="ProtNLM"/>
    </source>
</evidence>
<reference evidence="1" key="1">
    <citation type="submission" date="2017-05" db="UniProtKB">
        <authorList>
            <consortium name="EnsemblMetazoa"/>
        </authorList>
    </citation>
    <scope>IDENTIFICATION</scope>
</reference>
<name>A0A1X7SWF8_AMPQE</name>
<proteinExistence type="predicted"/>
<dbReference type="InParanoid" id="A0A1X7SWF8"/>
<dbReference type="EnsemblMetazoa" id="Aqu2.1.06415_001">
    <property type="protein sequence ID" value="Aqu2.1.06415_001"/>
    <property type="gene ID" value="Aqu2.1.06415"/>
</dbReference>
<evidence type="ECO:0000313" key="1">
    <source>
        <dbReference type="EnsemblMetazoa" id="Aqu2.1.06415_001"/>
    </source>
</evidence>
<sequence length="284" mass="33007">MATKGPSEAFVSVCERELGIDDFYDVYDKIESLSAHWKQIAISLHIKMDTISKIRANANGDTTACLQEVLECWLKKDYDYERCGSTTDYIPSTIIDFNLHRELFEIQEQFAKAIQETIKYYPKRYLPNLIEYITAHITTLLGPHENTPAKAQAVRKEFKEIKTVHDFFGLLQDKYTSWFKYGPIKKLVDENFMEYATETDFDYIASGSWLCYEQRLQDYFRRCITIANPALYGITDAPPGKPVIIAKVDRGDYNQNDLYFLRKAIPPELDRPDLKLYLCQVLPN</sequence>
<accession>A0A1X7SWF8</accession>
<organism evidence="1">
    <name type="scientific">Amphimedon queenslandica</name>
    <name type="common">Sponge</name>
    <dbReference type="NCBI Taxonomy" id="400682"/>
    <lineage>
        <taxon>Eukaryota</taxon>
        <taxon>Metazoa</taxon>
        <taxon>Porifera</taxon>
        <taxon>Demospongiae</taxon>
        <taxon>Heteroscleromorpha</taxon>
        <taxon>Haplosclerida</taxon>
        <taxon>Niphatidae</taxon>
        <taxon>Amphimedon</taxon>
    </lineage>
</organism>
<dbReference type="AlphaFoldDB" id="A0A1X7SWF8"/>